<keyword evidence="2" id="KW-1185">Reference proteome</keyword>
<dbReference type="EMBL" id="JARJCW010000002">
    <property type="protein sequence ID" value="KAJ7229202.1"/>
    <property type="molecule type" value="Genomic_DNA"/>
</dbReference>
<dbReference type="Proteomes" id="UP001219525">
    <property type="component" value="Unassembled WGS sequence"/>
</dbReference>
<evidence type="ECO:0000313" key="1">
    <source>
        <dbReference type="EMBL" id="KAJ7229202.1"/>
    </source>
</evidence>
<organism evidence="1 2">
    <name type="scientific">Mycena pura</name>
    <dbReference type="NCBI Taxonomy" id="153505"/>
    <lineage>
        <taxon>Eukaryota</taxon>
        <taxon>Fungi</taxon>
        <taxon>Dikarya</taxon>
        <taxon>Basidiomycota</taxon>
        <taxon>Agaricomycotina</taxon>
        <taxon>Agaricomycetes</taxon>
        <taxon>Agaricomycetidae</taxon>
        <taxon>Agaricales</taxon>
        <taxon>Marasmiineae</taxon>
        <taxon>Mycenaceae</taxon>
        <taxon>Mycena</taxon>
    </lineage>
</organism>
<dbReference type="AlphaFoldDB" id="A0AAD7E5Y2"/>
<sequence length="186" mass="21568">MQSSAPSSIPPSPTRLYAPTARSKSWCVISIVSHVSVAHWSQVQRYDCIYLHYTSAEDYRNEVDLLRCSPDFQANSDTWFDCVNINLDPAVLDFARILYLFCCRLPGPEKREEDVALVRLFKPARWKPKTFWENCRVLEDGRTMFMLPKYFIRGAHLINAFGAPREDTTFYLNDVVDSDWFIRAGN</sequence>
<protein>
    <submittedName>
        <fullName evidence="1">Uncharacterized protein</fullName>
    </submittedName>
</protein>
<accession>A0AAD7E5Y2</accession>
<reference evidence="1" key="1">
    <citation type="submission" date="2023-03" db="EMBL/GenBank/DDBJ databases">
        <title>Massive genome expansion in bonnet fungi (Mycena s.s.) driven by repeated elements and novel gene families across ecological guilds.</title>
        <authorList>
            <consortium name="Lawrence Berkeley National Laboratory"/>
            <person name="Harder C.B."/>
            <person name="Miyauchi S."/>
            <person name="Viragh M."/>
            <person name="Kuo A."/>
            <person name="Thoen E."/>
            <person name="Andreopoulos B."/>
            <person name="Lu D."/>
            <person name="Skrede I."/>
            <person name="Drula E."/>
            <person name="Henrissat B."/>
            <person name="Morin E."/>
            <person name="Kohler A."/>
            <person name="Barry K."/>
            <person name="LaButti K."/>
            <person name="Morin E."/>
            <person name="Salamov A."/>
            <person name="Lipzen A."/>
            <person name="Mereny Z."/>
            <person name="Hegedus B."/>
            <person name="Baldrian P."/>
            <person name="Stursova M."/>
            <person name="Weitz H."/>
            <person name="Taylor A."/>
            <person name="Grigoriev I.V."/>
            <person name="Nagy L.G."/>
            <person name="Martin F."/>
            <person name="Kauserud H."/>
        </authorList>
    </citation>
    <scope>NUCLEOTIDE SEQUENCE</scope>
    <source>
        <strain evidence="1">9144</strain>
    </source>
</reference>
<comment type="caution">
    <text evidence="1">The sequence shown here is derived from an EMBL/GenBank/DDBJ whole genome shotgun (WGS) entry which is preliminary data.</text>
</comment>
<proteinExistence type="predicted"/>
<gene>
    <name evidence="1" type="ORF">GGX14DRAFT_345819</name>
</gene>
<name>A0AAD7E5Y2_9AGAR</name>
<evidence type="ECO:0000313" key="2">
    <source>
        <dbReference type="Proteomes" id="UP001219525"/>
    </source>
</evidence>